<protein>
    <submittedName>
        <fullName evidence="1">Uncharacterized protein</fullName>
    </submittedName>
</protein>
<keyword evidence="2" id="KW-1185">Reference proteome</keyword>
<evidence type="ECO:0000313" key="1">
    <source>
        <dbReference type="EMBL" id="OIW25084.1"/>
    </source>
</evidence>
<name>A0A1J7J7E6_9PEZI</name>
<reference evidence="1 2" key="1">
    <citation type="submission" date="2016-10" db="EMBL/GenBank/DDBJ databases">
        <title>Draft genome sequence of Coniochaeta ligniaria NRRL30616, a lignocellulolytic fungus for bioabatement of inhibitors in plant biomass hydrolysates.</title>
        <authorList>
            <consortium name="DOE Joint Genome Institute"/>
            <person name="Jimenez D.J."/>
            <person name="Hector R.E."/>
            <person name="Riley R."/>
            <person name="Sun H."/>
            <person name="Grigoriev I.V."/>
            <person name="Van Elsas J.D."/>
            <person name="Nichols N.N."/>
        </authorList>
    </citation>
    <scope>NUCLEOTIDE SEQUENCE [LARGE SCALE GENOMIC DNA]</scope>
    <source>
        <strain evidence="1 2">NRRL 30616</strain>
    </source>
</reference>
<dbReference type="AlphaFoldDB" id="A0A1J7J7E6"/>
<proteinExistence type="predicted"/>
<dbReference type="EMBL" id="KV875102">
    <property type="protein sequence ID" value="OIW25084.1"/>
    <property type="molecule type" value="Genomic_DNA"/>
</dbReference>
<accession>A0A1J7J7E6</accession>
<evidence type="ECO:0000313" key="2">
    <source>
        <dbReference type="Proteomes" id="UP000182658"/>
    </source>
</evidence>
<dbReference type="InParanoid" id="A0A1J7J7E6"/>
<gene>
    <name evidence="1" type="ORF">CONLIGDRAFT_684958</name>
</gene>
<dbReference type="Proteomes" id="UP000182658">
    <property type="component" value="Unassembled WGS sequence"/>
</dbReference>
<organism evidence="1 2">
    <name type="scientific">Coniochaeta ligniaria NRRL 30616</name>
    <dbReference type="NCBI Taxonomy" id="1408157"/>
    <lineage>
        <taxon>Eukaryota</taxon>
        <taxon>Fungi</taxon>
        <taxon>Dikarya</taxon>
        <taxon>Ascomycota</taxon>
        <taxon>Pezizomycotina</taxon>
        <taxon>Sordariomycetes</taxon>
        <taxon>Sordariomycetidae</taxon>
        <taxon>Coniochaetales</taxon>
        <taxon>Coniochaetaceae</taxon>
        <taxon>Coniochaeta</taxon>
    </lineage>
</organism>
<sequence>MLDAPHPQLAQRGINLLKRFMAGNVDYLEHSTVPLASRHPADGHSGRNTAFAATTGCHSRHQSWNQQFRCTAYRSDRKLRHNRGDTKVDFGLVTKALYGSRPQSAKDLRWLRHRVAEFFTADKKEEILPMVFGPPLRQLTHKCRTIFDRAVRRIVQPKGNRWNPGRKS</sequence>